<evidence type="ECO:0000313" key="3">
    <source>
        <dbReference type="Proteomes" id="UP000297070"/>
    </source>
</evidence>
<sequence length="129" mass="14234">MRTTKLELKSARQIKVARVLLTIAQIMSLAVATAPAALFGMWAGSDIPYLKQWGFVDWWITIIILAVIIVSIKVADALSKLFGDVDKELGVALEQHVAIEEAIKRGDKAAYDSKGQLIMRIDKEGKPLE</sequence>
<dbReference type="Proteomes" id="UP000297070">
    <property type="component" value="Segment"/>
</dbReference>
<dbReference type="KEGG" id="vg:55012887"/>
<proteinExistence type="predicted"/>
<accession>A0A4D6E1X3</accession>
<keyword evidence="1" id="KW-0472">Membrane</keyword>
<gene>
    <name evidence="2" type="primary">51</name>
    <name evidence="2" type="ORF">SEA_GODONK_51</name>
</gene>
<name>A0A4D6E1X3_9CAUD</name>
<keyword evidence="1" id="KW-1133">Transmembrane helix</keyword>
<dbReference type="RefSeq" id="YP_009821435.1">
    <property type="nucleotide sequence ID" value="NC_048176.1"/>
</dbReference>
<organism evidence="2 3">
    <name type="scientific">Gordonia phage GodonK</name>
    <dbReference type="NCBI Taxonomy" id="2562192"/>
    <lineage>
        <taxon>Viruses</taxon>
        <taxon>Duplodnaviria</taxon>
        <taxon>Heunggongvirae</taxon>
        <taxon>Uroviricota</taxon>
        <taxon>Caudoviricetes</taxon>
        <taxon>Godonkavirus</taxon>
        <taxon>Godonkavirus godonK</taxon>
    </lineage>
</organism>
<dbReference type="EMBL" id="MK620899">
    <property type="protein sequence ID" value="QBZ72670.1"/>
    <property type="molecule type" value="Genomic_DNA"/>
</dbReference>
<evidence type="ECO:0000313" key="2">
    <source>
        <dbReference type="EMBL" id="QBZ72670.1"/>
    </source>
</evidence>
<keyword evidence="1" id="KW-0812">Transmembrane</keyword>
<keyword evidence="3" id="KW-1185">Reference proteome</keyword>
<feature type="transmembrane region" description="Helical" evidence="1">
    <location>
        <begin position="55"/>
        <end position="72"/>
    </location>
</feature>
<evidence type="ECO:0000256" key="1">
    <source>
        <dbReference type="SAM" id="Phobius"/>
    </source>
</evidence>
<protein>
    <submittedName>
        <fullName evidence="2">Uncharacterized protein</fullName>
    </submittedName>
</protein>
<feature type="transmembrane region" description="Helical" evidence="1">
    <location>
        <begin position="20"/>
        <end position="43"/>
    </location>
</feature>
<dbReference type="GeneID" id="55012887"/>
<reference evidence="2 3" key="1">
    <citation type="submission" date="2019-03" db="EMBL/GenBank/DDBJ databases">
        <authorList>
            <person name="Douthitt C."/>
            <person name="D'Elia T."/>
            <person name="Bockoras C."/>
            <person name="Boss C."/>
            <person name="Clemons M."/>
            <person name="Green W."/>
            <person name="Harel H."/>
            <person name="Larralde J."/>
            <person name="Lopez M."/>
            <person name="Magana D."/>
            <person name="Miguel M."/>
            <person name="Muschweck L."/>
            <person name="Olivos K."/>
            <person name="Racette D."/>
            <person name="Reynolds M."/>
            <person name="Ru Y."/>
            <person name="Santana M."/>
            <person name="Simon R."/>
            <person name="Smotrilla K."/>
            <person name="Sufficool B."/>
            <person name="Tamayo B."/>
            <person name="Tirado E."/>
            <person name="Vajanyi M."/>
            <person name="Weger M."/>
            <person name="Wehr A."/>
            <person name="Whitaker K."/>
            <person name="Garlena R.A."/>
            <person name="Russell D.A."/>
            <person name="Pope W.H."/>
            <person name="Jacobs-Sera D."/>
            <person name="Hatfull G.F."/>
        </authorList>
    </citation>
    <scope>NUCLEOTIDE SEQUENCE [LARGE SCALE GENOMIC DNA]</scope>
</reference>